<evidence type="ECO:0000256" key="1">
    <source>
        <dbReference type="SAM" id="MobiDB-lite"/>
    </source>
</evidence>
<feature type="domain" description="ImpA N-terminal" evidence="2">
    <location>
        <begin position="8"/>
        <end position="129"/>
    </location>
</feature>
<evidence type="ECO:0000313" key="3">
    <source>
        <dbReference type="EMBL" id="QNI33798.1"/>
    </source>
</evidence>
<sequence>MPLRDDLLNPIPGDNPSGASLRYDKIYDQIKEARTEDDDSLPSGAWERTVKKADFNLVIKLAGEALSTKSKDLQLAAWLTEAHVKKEGLSLVEPCFKLIHDLQEQFWDTIYPLIEDDDVGLRAMPIEWAANRVAALVREAPITKKGLNFFQYKESRTVGYEGDAESSDSKREARRQAIEDGKTTGEDFDAAFAATSKAFYVGLHDSLQSTLTTLETLQSFSEEKYRDEGPSFAKLRTSIQEVDQVVNSLLAEKRKLEPDPVDEAAVEGHEEMSETEESAGALVAVHAGRGKSLSSLAMRNAGFVSAKPTDWSDAVNRIRECTLFIQEERPSSPATFLLQAVVQLGEMGEQDDLARDMIRQGQLPQAIQLLLRDAARQPNGRARFQSRLHIAQLCVDAGEKRVAVRVLDELIKEIDERKLEEWEAGELIAQPLALLLKCIESDDDGRREELFSRLCRIDPIAALNVSH</sequence>
<feature type="compositionally biased region" description="Basic and acidic residues" evidence="1">
    <location>
        <begin position="167"/>
        <end position="181"/>
    </location>
</feature>
<dbReference type="InterPro" id="IPR017740">
    <property type="entry name" value="TssA-like"/>
</dbReference>
<protein>
    <submittedName>
        <fullName evidence="3">Type VI secretion system protein TssA</fullName>
    </submittedName>
</protein>
<reference evidence="3 4" key="1">
    <citation type="submission" date="2020-08" db="EMBL/GenBank/DDBJ databases">
        <title>Edaphobacter telluris sp. nov. and Acidobacterium dinghuensis sp. nov., two acidobacteria isolated from forest soil.</title>
        <authorList>
            <person name="Fu J."/>
            <person name="Qiu L."/>
        </authorList>
    </citation>
    <scope>NUCLEOTIDE SEQUENCE [LARGE SCALE GENOMIC DNA]</scope>
    <source>
        <strain evidence="3">4Y35</strain>
    </source>
</reference>
<gene>
    <name evidence="3" type="primary">tssA</name>
    <name evidence="3" type="ORF">H7849_07725</name>
</gene>
<organism evidence="3 4">
    <name type="scientific">Alloacidobacterium dinghuense</name>
    <dbReference type="NCBI Taxonomy" id="2763107"/>
    <lineage>
        <taxon>Bacteria</taxon>
        <taxon>Pseudomonadati</taxon>
        <taxon>Acidobacteriota</taxon>
        <taxon>Terriglobia</taxon>
        <taxon>Terriglobales</taxon>
        <taxon>Acidobacteriaceae</taxon>
        <taxon>Alloacidobacterium</taxon>
    </lineage>
</organism>
<accession>A0A7G8BMM8</accession>
<dbReference type="RefSeq" id="WP_186745458.1">
    <property type="nucleotide sequence ID" value="NZ_CP060394.1"/>
</dbReference>
<dbReference type="InterPro" id="IPR010657">
    <property type="entry name" value="ImpA_N"/>
</dbReference>
<dbReference type="AlphaFoldDB" id="A0A7G8BMM8"/>
<feature type="region of interest" description="Disordered" evidence="1">
    <location>
        <begin position="1"/>
        <end position="20"/>
    </location>
</feature>
<dbReference type="Proteomes" id="UP000515312">
    <property type="component" value="Chromosome"/>
</dbReference>
<dbReference type="NCBIfam" id="TIGR03363">
    <property type="entry name" value="VI_chp_8"/>
    <property type="match status" value="1"/>
</dbReference>
<evidence type="ECO:0000259" key="2">
    <source>
        <dbReference type="Pfam" id="PF06812"/>
    </source>
</evidence>
<proteinExistence type="predicted"/>
<dbReference type="EMBL" id="CP060394">
    <property type="protein sequence ID" value="QNI33798.1"/>
    <property type="molecule type" value="Genomic_DNA"/>
</dbReference>
<dbReference type="PANTHER" id="PTHR37951">
    <property type="entry name" value="CYTOPLASMIC PROTEIN-RELATED"/>
    <property type="match status" value="1"/>
</dbReference>
<evidence type="ECO:0000313" key="4">
    <source>
        <dbReference type="Proteomes" id="UP000515312"/>
    </source>
</evidence>
<dbReference type="InterPro" id="IPR017739">
    <property type="entry name" value="T6SS-assoc_VCA0119"/>
</dbReference>
<dbReference type="KEGG" id="adin:H7849_07725"/>
<dbReference type="Pfam" id="PF16989">
    <property type="entry name" value="T6SS_VasJ"/>
    <property type="match status" value="1"/>
</dbReference>
<keyword evidence="4" id="KW-1185">Reference proteome</keyword>
<name>A0A7G8BMM8_9BACT</name>
<feature type="region of interest" description="Disordered" evidence="1">
    <location>
        <begin position="161"/>
        <end position="181"/>
    </location>
</feature>
<dbReference type="Pfam" id="PF06812">
    <property type="entry name" value="ImpA_N"/>
    <property type="match status" value="1"/>
</dbReference>
<dbReference type="PANTHER" id="PTHR37951:SF1">
    <property type="entry name" value="TYPE VI SECRETION SYSTEM COMPONENT TSSA1"/>
    <property type="match status" value="1"/>
</dbReference>